<gene>
    <name evidence="3" type="ORF">SAMN05216274_1184</name>
</gene>
<protein>
    <submittedName>
        <fullName evidence="3">Inner membrane component of T3SS domain-containing protein</fullName>
    </submittedName>
</protein>
<organism evidence="3 4">
    <name type="scientific">Cryobacterium levicorallinum</name>
    <dbReference type="NCBI Taxonomy" id="995038"/>
    <lineage>
        <taxon>Bacteria</taxon>
        <taxon>Bacillati</taxon>
        <taxon>Actinomycetota</taxon>
        <taxon>Actinomycetes</taxon>
        <taxon>Micrococcales</taxon>
        <taxon>Microbacteriaceae</taxon>
        <taxon>Cryobacterium</taxon>
    </lineage>
</organism>
<dbReference type="Gene3D" id="2.60.200.20">
    <property type="match status" value="1"/>
</dbReference>
<evidence type="ECO:0000259" key="2">
    <source>
        <dbReference type="PROSITE" id="PS50006"/>
    </source>
</evidence>
<feature type="domain" description="FHA" evidence="2">
    <location>
        <begin position="178"/>
        <end position="226"/>
    </location>
</feature>
<evidence type="ECO:0000313" key="4">
    <source>
        <dbReference type="Proteomes" id="UP000199681"/>
    </source>
</evidence>
<keyword evidence="4" id="KW-1185">Reference proteome</keyword>
<dbReference type="Pfam" id="PF16697">
    <property type="entry name" value="Yop-YscD_cpl"/>
    <property type="match status" value="1"/>
</dbReference>
<proteinExistence type="predicted"/>
<keyword evidence="1" id="KW-0597">Phosphoprotein</keyword>
<dbReference type="SUPFAM" id="SSF49879">
    <property type="entry name" value="SMAD/FHA domain"/>
    <property type="match status" value="1"/>
</dbReference>
<name>A0ABY1EH96_9MICO</name>
<dbReference type="PROSITE" id="PS50006">
    <property type="entry name" value="FHA_DOMAIN"/>
    <property type="match status" value="1"/>
</dbReference>
<dbReference type="SMART" id="SM00240">
    <property type="entry name" value="FHA"/>
    <property type="match status" value="1"/>
</dbReference>
<dbReference type="InterPro" id="IPR000253">
    <property type="entry name" value="FHA_dom"/>
</dbReference>
<evidence type="ECO:0000256" key="1">
    <source>
        <dbReference type="ARBA" id="ARBA00022553"/>
    </source>
</evidence>
<dbReference type="CDD" id="cd00060">
    <property type="entry name" value="FHA"/>
    <property type="match status" value="1"/>
</dbReference>
<dbReference type="Proteomes" id="UP000199681">
    <property type="component" value="Unassembled WGS sequence"/>
</dbReference>
<dbReference type="EMBL" id="FOPW01000018">
    <property type="protein sequence ID" value="SFH85608.1"/>
    <property type="molecule type" value="Genomic_DNA"/>
</dbReference>
<evidence type="ECO:0000313" key="3">
    <source>
        <dbReference type="EMBL" id="SFH85608.1"/>
    </source>
</evidence>
<reference evidence="3 4" key="1">
    <citation type="submission" date="2016-10" db="EMBL/GenBank/DDBJ databases">
        <authorList>
            <person name="Varghese N."/>
            <person name="Submissions S."/>
        </authorList>
    </citation>
    <scope>NUCLEOTIDE SEQUENCE [LARGE SCALE GENOMIC DNA]</scope>
    <source>
        <strain evidence="3 4">GMCC 1.11211</strain>
    </source>
</reference>
<sequence length="348" mass="36864">MDGPCFGRGHPSFRYPGRVLGAVEAPASPRGVRSRAEFVTDAPELVSGGEHVRLKVTLARSNGQNDDIVVTAAAAAGTSDVAGTIARVDPRSAFTPGGADRPLTLRTVAPGGTDWLLLPPDALIGEDWVGSSGARVALADSDTFFLSHEHGAAATLAVIRVLTGPDAGAHIALGRGTTIIGRDAECDVVLSDKLVSKRHVRLEVAAGIDLVDLGSANGVVIDGGLVTRLHIEQSETAQIGDTQLRIAVVQTVAAIGDQHRDGPVCFNRSTRVEGRYAGQDFAAPEVCRPRKTTSRSPGWPWWHRFCSESRPRPTMRSRNTIDASLRGALLPEFQESLEAVITEHATVD</sequence>
<comment type="caution">
    <text evidence="3">The sequence shown here is derived from an EMBL/GenBank/DDBJ whole genome shotgun (WGS) entry which is preliminary data.</text>
</comment>
<dbReference type="InterPro" id="IPR032030">
    <property type="entry name" value="YscD_cytoplasmic_dom"/>
</dbReference>
<dbReference type="InterPro" id="IPR008984">
    <property type="entry name" value="SMAD_FHA_dom_sf"/>
</dbReference>
<accession>A0ABY1EH96</accession>